<comment type="caution">
    <text evidence="1">The sequence shown here is derived from an EMBL/GenBank/DDBJ whole genome shotgun (WGS) entry which is preliminary data.</text>
</comment>
<gene>
    <name evidence="1" type="ORF">SDC9_104158</name>
</gene>
<sequence length="149" mass="16579">MEDCAAPQICELISNELEECDGDITVVAAFAEQLHKLELEGRLPVYKAMLEAAPKDLTLDEAVDLAGQAVDFRLQREIPSPLEYAQAEILKHDIPLKDELIGSRDLYNYGQKLMDAQGAVGTEYGILLSEDGMTVEQCLGRPDQHMEMR</sequence>
<name>A0A645AX14_9ZZZZ</name>
<organism evidence="1">
    <name type="scientific">bioreactor metagenome</name>
    <dbReference type="NCBI Taxonomy" id="1076179"/>
    <lineage>
        <taxon>unclassified sequences</taxon>
        <taxon>metagenomes</taxon>
        <taxon>ecological metagenomes</taxon>
    </lineage>
</organism>
<dbReference type="EMBL" id="VSSQ01016214">
    <property type="protein sequence ID" value="MPM57336.1"/>
    <property type="molecule type" value="Genomic_DNA"/>
</dbReference>
<protein>
    <submittedName>
        <fullName evidence="1">Uncharacterized protein</fullName>
    </submittedName>
</protein>
<accession>A0A645AX14</accession>
<evidence type="ECO:0000313" key="1">
    <source>
        <dbReference type="EMBL" id="MPM57336.1"/>
    </source>
</evidence>
<reference evidence="1" key="1">
    <citation type="submission" date="2019-08" db="EMBL/GenBank/DDBJ databases">
        <authorList>
            <person name="Kucharzyk K."/>
            <person name="Murdoch R.W."/>
            <person name="Higgins S."/>
            <person name="Loffler F."/>
        </authorList>
    </citation>
    <scope>NUCLEOTIDE SEQUENCE</scope>
</reference>
<proteinExistence type="predicted"/>
<dbReference type="AlphaFoldDB" id="A0A645AX14"/>